<feature type="transmembrane region" description="Helical" evidence="9">
    <location>
        <begin position="47"/>
        <end position="65"/>
    </location>
</feature>
<comment type="similarity">
    <text evidence="8 9">Belongs to the TRAP transporter small permease family.</text>
</comment>
<comment type="subcellular location">
    <subcellularLocation>
        <location evidence="1 9">Cell inner membrane</location>
        <topology evidence="1 9">Multi-pass membrane protein</topology>
    </subcellularLocation>
</comment>
<comment type="caution">
    <text evidence="11">The sequence shown here is derived from an EMBL/GenBank/DDBJ whole genome shotgun (WGS) entry which is preliminary data.</text>
</comment>
<evidence type="ECO:0000313" key="12">
    <source>
        <dbReference type="Proteomes" id="UP000190023"/>
    </source>
</evidence>
<dbReference type="GO" id="GO:0022857">
    <property type="term" value="F:transmembrane transporter activity"/>
    <property type="evidence" value="ECO:0007669"/>
    <property type="project" value="UniProtKB-UniRule"/>
</dbReference>
<keyword evidence="4 9" id="KW-0997">Cell inner membrane</keyword>
<evidence type="ECO:0000256" key="6">
    <source>
        <dbReference type="ARBA" id="ARBA00022989"/>
    </source>
</evidence>
<keyword evidence="6 9" id="KW-1133">Transmembrane helix</keyword>
<feature type="transmembrane region" description="Helical" evidence="9">
    <location>
        <begin position="12"/>
        <end position="35"/>
    </location>
</feature>
<evidence type="ECO:0000256" key="7">
    <source>
        <dbReference type="ARBA" id="ARBA00023136"/>
    </source>
</evidence>
<reference evidence="11 12" key="1">
    <citation type="submission" date="2017-02" db="EMBL/GenBank/DDBJ databases">
        <title>Draft genome sequence of Haemophilus felis CCUG 31170 type strain.</title>
        <authorList>
            <person name="Engstrom-Jakobsson H."/>
            <person name="Salva-Serra F."/>
            <person name="Thorell K."/>
            <person name="Gonzales-Siles L."/>
            <person name="Karlsson R."/>
            <person name="Boulund F."/>
            <person name="Engstrand L."/>
            <person name="Kristiansson E."/>
            <person name="Moore E."/>
        </authorList>
    </citation>
    <scope>NUCLEOTIDE SEQUENCE [LARGE SCALE GENOMIC DNA]</scope>
    <source>
        <strain evidence="11 12">CCUG 31170</strain>
    </source>
</reference>
<dbReference type="Proteomes" id="UP000190023">
    <property type="component" value="Unassembled WGS sequence"/>
</dbReference>
<dbReference type="PROSITE" id="PS51257">
    <property type="entry name" value="PROKAR_LIPOPROTEIN"/>
    <property type="match status" value="1"/>
</dbReference>
<evidence type="ECO:0000313" key="11">
    <source>
        <dbReference type="EMBL" id="OOS05231.1"/>
    </source>
</evidence>
<keyword evidence="12" id="KW-1185">Reference proteome</keyword>
<feature type="transmembrane region" description="Helical" evidence="9">
    <location>
        <begin position="123"/>
        <end position="144"/>
    </location>
</feature>
<keyword evidence="5 9" id="KW-0812">Transmembrane</keyword>
<evidence type="ECO:0000256" key="9">
    <source>
        <dbReference type="RuleBase" id="RU369079"/>
    </source>
</evidence>
<name>A0A1T0B636_9PAST</name>
<accession>A0A1T0B636</accession>
<comment type="subunit">
    <text evidence="9">The complex comprises the extracytoplasmic solute receptor protein and the two transmembrane proteins.</text>
</comment>
<evidence type="ECO:0000256" key="8">
    <source>
        <dbReference type="ARBA" id="ARBA00038436"/>
    </source>
</evidence>
<keyword evidence="2 9" id="KW-0813">Transport</keyword>
<dbReference type="EMBL" id="MUYB01000015">
    <property type="protein sequence ID" value="OOS05231.1"/>
    <property type="molecule type" value="Genomic_DNA"/>
</dbReference>
<evidence type="ECO:0000256" key="3">
    <source>
        <dbReference type="ARBA" id="ARBA00022475"/>
    </source>
</evidence>
<organism evidence="11 12">
    <name type="scientific">[Haemophilus] felis</name>
    <dbReference type="NCBI Taxonomy" id="123822"/>
    <lineage>
        <taxon>Bacteria</taxon>
        <taxon>Pseudomonadati</taxon>
        <taxon>Pseudomonadota</taxon>
        <taxon>Gammaproteobacteria</taxon>
        <taxon>Pasteurellales</taxon>
        <taxon>Pasteurellaceae</taxon>
    </lineage>
</organism>
<gene>
    <name evidence="11" type="ORF">B0188_04275</name>
</gene>
<evidence type="ECO:0000256" key="1">
    <source>
        <dbReference type="ARBA" id="ARBA00004429"/>
    </source>
</evidence>
<dbReference type="STRING" id="123822.B0188_04275"/>
<evidence type="ECO:0000259" key="10">
    <source>
        <dbReference type="Pfam" id="PF04290"/>
    </source>
</evidence>
<dbReference type="GO" id="GO:0005886">
    <property type="term" value="C:plasma membrane"/>
    <property type="evidence" value="ECO:0007669"/>
    <property type="project" value="UniProtKB-SubCell"/>
</dbReference>
<dbReference type="GO" id="GO:0015740">
    <property type="term" value="P:C4-dicarboxylate transport"/>
    <property type="evidence" value="ECO:0007669"/>
    <property type="project" value="TreeGrafter"/>
</dbReference>
<keyword evidence="7 9" id="KW-0472">Membrane</keyword>
<dbReference type="AlphaFoldDB" id="A0A1T0B636"/>
<dbReference type="InterPro" id="IPR055348">
    <property type="entry name" value="DctQ"/>
</dbReference>
<evidence type="ECO:0000256" key="5">
    <source>
        <dbReference type="ARBA" id="ARBA00022692"/>
    </source>
</evidence>
<dbReference type="InterPro" id="IPR007387">
    <property type="entry name" value="TRAP_DctQ"/>
</dbReference>
<dbReference type="OrthoDB" id="9791324at2"/>
<dbReference type="Pfam" id="PF04290">
    <property type="entry name" value="DctQ"/>
    <property type="match status" value="1"/>
</dbReference>
<sequence>MKNIAIYTSKALEFLVVIILAAMSCLVFLNVVLRYGFNSSINVTEELSRYLFLWLVFLGAVLAFNENRHVGVTFLMNRLSSKQRQYVHLLTDAMMLFCCYLIIDGSLIQFQLNLVNFAPISGLPLGISFLASVIAGSLIGLLILSRFCFNIVQLIKGGQ</sequence>
<proteinExistence type="inferred from homology"/>
<dbReference type="PANTHER" id="PTHR35011:SF2">
    <property type="entry name" value="2,3-DIKETO-L-GULONATE TRAP TRANSPORTER SMALL PERMEASE PROTEIN YIAM"/>
    <property type="match status" value="1"/>
</dbReference>
<evidence type="ECO:0000256" key="4">
    <source>
        <dbReference type="ARBA" id="ARBA00022519"/>
    </source>
</evidence>
<evidence type="ECO:0000256" key="2">
    <source>
        <dbReference type="ARBA" id="ARBA00022448"/>
    </source>
</evidence>
<dbReference type="PANTHER" id="PTHR35011">
    <property type="entry name" value="2,3-DIKETO-L-GULONATE TRAP TRANSPORTER SMALL PERMEASE PROTEIN YIAM"/>
    <property type="match status" value="1"/>
</dbReference>
<keyword evidence="3" id="KW-1003">Cell membrane</keyword>
<protein>
    <recommendedName>
        <fullName evidence="9">TRAP transporter small permease protein</fullName>
    </recommendedName>
</protein>
<feature type="domain" description="Tripartite ATP-independent periplasmic transporters DctQ component" evidence="10">
    <location>
        <begin position="23"/>
        <end position="148"/>
    </location>
</feature>
<comment type="function">
    <text evidence="9">Part of the tripartite ATP-independent periplasmic (TRAP) transport system.</text>
</comment>
<feature type="transmembrane region" description="Helical" evidence="9">
    <location>
        <begin position="86"/>
        <end position="103"/>
    </location>
</feature>